<reference evidence="12 13" key="1">
    <citation type="journal article" date="2021" name="MBio">
        <title>Poor Competitiveness of Bradyrhizobium in Pigeon Pea Root Colonization in Indian Soils.</title>
        <authorList>
            <person name="Chalasani D."/>
            <person name="Basu A."/>
            <person name="Pullabhotla S.V.S.R.N."/>
            <person name="Jorrin B."/>
            <person name="Neal A.L."/>
            <person name="Poole P.S."/>
            <person name="Podile A.R."/>
            <person name="Tkacz A."/>
        </authorList>
    </citation>
    <scope>NUCLEOTIDE SEQUENCE [LARGE SCALE GENOMIC DNA]</scope>
    <source>
        <strain evidence="12 13">HU12</strain>
    </source>
</reference>
<dbReference type="InterPro" id="IPR027417">
    <property type="entry name" value="P-loop_NTPase"/>
</dbReference>
<dbReference type="PANTHER" id="PTHR43297:SF14">
    <property type="entry name" value="ATPASE AAA-TYPE CORE DOMAIN-CONTAINING PROTEIN"/>
    <property type="match status" value="1"/>
</dbReference>
<dbReference type="PROSITE" id="PS50893">
    <property type="entry name" value="ABC_TRANSPORTER_2"/>
    <property type="match status" value="1"/>
</dbReference>
<name>A0ABS7HYJ0_9MICO</name>
<evidence type="ECO:0000256" key="5">
    <source>
        <dbReference type="ARBA" id="ARBA00022519"/>
    </source>
</evidence>
<dbReference type="InterPro" id="IPR003439">
    <property type="entry name" value="ABC_transporter-like_ATP-bd"/>
</dbReference>
<dbReference type="Gene3D" id="3.40.50.300">
    <property type="entry name" value="P-loop containing nucleotide triphosphate hydrolases"/>
    <property type="match status" value="1"/>
</dbReference>
<keyword evidence="9" id="KW-0472">Membrane</keyword>
<evidence type="ECO:0000256" key="1">
    <source>
        <dbReference type="ARBA" id="ARBA00004202"/>
    </source>
</evidence>
<dbReference type="SMART" id="SM00382">
    <property type="entry name" value="AAA"/>
    <property type="match status" value="1"/>
</dbReference>
<evidence type="ECO:0000256" key="8">
    <source>
        <dbReference type="ARBA" id="ARBA00022967"/>
    </source>
</evidence>
<keyword evidence="4" id="KW-1003">Cell membrane</keyword>
<dbReference type="CDD" id="cd03257">
    <property type="entry name" value="ABC_NikE_OppD_transporters"/>
    <property type="match status" value="1"/>
</dbReference>
<comment type="similarity">
    <text evidence="2">Belongs to the ABC transporter superfamily.</text>
</comment>
<feature type="region of interest" description="Disordered" evidence="10">
    <location>
        <begin position="1"/>
        <end position="25"/>
    </location>
</feature>
<keyword evidence="8" id="KW-1278">Translocase</keyword>
<protein>
    <submittedName>
        <fullName evidence="12">ABC transporter ATP-binding protein</fullName>
    </submittedName>
</protein>
<evidence type="ECO:0000313" key="12">
    <source>
        <dbReference type="EMBL" id="MBW9110456.1"/>
    </source>
</evidence>
<keyword evidence="13" id="KW-1185">Reference proteome</keyword>
<comment type="subcellular location">
    <subcellularLocation>
        <location evidence="1">Cell membrane</location>
        <topology evidence="1">Peripheral membrane protein</topology>
    </subcellularLocation>
</comment>
<dbReference type="SUPFAM" id="SSF52540">
    <property type="entry name" value="P-loop containing nucleoside triphosphate hydrolases"/>
    <property type="match status" value="1"/>
</dbReference>
<evidence type="ECO:0000256" key="4">
    <source>
        <dbReference type="ARBA" id="ARBA00022475"/>
    </source>
</evidence>
<dbReference type="Pfam" id="PF00005">
    <property type="entry name" value="ABC_tran"/>
    <property type="match status" value="1"/>
</dbReference>
<proteinExistence type="inferred from homology"/>
<accession>A0ABS7HYJ0</accession>
<sequence>MDRVLPRPDDSACGRILPADRRSPRREPAMTALHVEGLTVATVTGRLIVQDVGFDVPAGRIVGLVGESGSGKSITSLALTGLLPASMRIVDGTARIGGRTFLERGKLVDRPGISMVFQNARSALNPTMRIGDQFERLLAHLNLARGGKAIPLIEQWFRDVGIVEPARVRRAYPHQLSGGMNQRVMIALALASEPELLIADEPTTGLDVTVQAQILRLLRRATAGSERGVLLITHDLGVVAQMCSETVVLYHGQVRESGTTDQIFHAPVDAYTRELIAAGRGALARTEEVR</sequence>
<dbReference type="PANTHER" id="PTHR43297">
    <property type="entry name" value="OLIGOPEPTIDE TRANSPORT ATP-BINDING PROTEIN APPD"/>
    <property type="match status" value="1"/>
</dbReference>
<dbReference type="InterPro" id="IPR050388">
    <property type="entry name" value="ABC_Ni/Peptide_Import"/>
</dbReference>
<dbReference type="GO" id="GO:0005524">
    <property type="term" value="F:ATP binding"/>
    <property type="evidence" value="ECO:0007669"/>
    <property type="project" value="UniProtKB-KW"/>
</dbReference>
<comment type="caution">
    <text evidence="12">The sequence shown here is derived from an EMBL/GenBank/DDBJ whole genome shotgun (WGS) entry which is preliminary data.</text>
</comment>
<keyword evidence="3" id="KW-0813">Transport</keyword>
<evidence type="ECO:0000256" key="3">
    <source>
        <dbReference type="ARBA" id="ARBA00022448"/>
    </source>
</evidence>
<keyword evidence="7 12" id="KW-0067">ATP-binding</keyword>
<gene>
    <name evidence="12" type="ORF">JNB61_11795</name>
</gene>
<dbReference type="InterPro" id="IPR003593">
    <property type="entry name" value="AAA+_ATPase"/>
</dbReference>
<evidence type="ECO:0000259" key="11">
    <source>
        <dbReference type="PROSITE" id="PS50893"/>
    </source>
</evidence>
<keyword evidence="6" id="KW-0547">Nucleotide-binding</keyword>
<feature type="domain" description="ABC transporter" evidence="11">
    <location>
        <begin position="33"/>
        <end position="276"/>
    </location>
</feature>
<dbReference type="EMBL" id="JAEUAX010000005">
    <property type="protein sequence ID" value="MBW9110456.1"/>
    <property type="molecule type" value="Genomic_DNA"/>
</dbReference>
<evidence type="ECO:0000256" key="9">
    <source>
        <dbReference type="ARBA" id="ARBA00023136"/>
    </source>
</evidence>
<keyword evidence="5" id="KW-0997">Cell inner membrane</keyword>
<organism evidence="12 13">
    <name type="scientific">Microbacterium ureisolvens</name>
    <dbReference type="NCBI Taxonomy" id="2781186"/>
    <lineage>
        <taxon>Bacteria</taxon>
        <taxon>Bacillati</taxon>
        <taxon>Actinomycetota</taxon>
        <taxon>Actinomycetes</taxon>
        <taxon>Micrococcales</taxon>
        <taxon>Microbacteriaceae</taxon>
        <taxon>Microbacterium</taxon>
    </lineage>
</organism>
<evidence type="ECO:0000256" key="10">
    <source>
        <dbReference type="SAM" id="MobiDB-lite"/>
    </source>
</evidence>
<dbReference type="Proteomes" id="UP000777440">
    <property type="component" value="Unassembled WGS sequence"/>
</dbReference>
<dbReference type="RefSeq" id="WP_220339727.1">
    <property type="nucleotide sequence ID" value="NZ_JAEUAX010000005.1"/>
</dbReference>
<evidence type="ECO:0000256" key="6">
    <source>
        <dbReference type="ARBA" id="ARBA00022741"/>
    </source>
</evidence>
<evidence type="ECO:0000313" key="13">
    <source>
        <dbReference type="Proteomes" id="UP000777440"/>
    </source>
</evidence>
<evidence type="ECO:0000256" key="2">
    <source>
        <dbReference type="ARBA" id="ARBA00005417"/>
    </source>
</evidence>
<evidence type="ECO:0000256" key="7">
    <source>
        <dbReference type="ARBA" id="ARBA00022840"/>
    </source>
</evidence>